<evidence type="ECO:0000259" key="9">
    <source>
        <dbReference type="SMART" id="SM00485"/>
    </source>
</evidence>
<evidence type="ECO:0000256" key="5">
    <source>
        <dbReference type="ARBA" id="ARBA00023128"/>
    </source>
</evidence>
<dbReference type="InterPro" id="IPR006085">
    <property type="entry name" value="XPG_DNA_repair_N"/>
</dbReference>
<feature type="domain" description="XPG N-terminal" evidence="9">
    <location>
        <begin position="1"/>
        <end position="98"/>
    </location>
</feature>
<dbReference type="GO" id="GO:0006289">
    <property type="term" value="P:nucleotide-excision repair"/>
    <property type="evidence" value="ECO:0007669"/>
    <property type="project" value="InterPro"/>
</dbReference>
<comment type="subcellular location">
    <subcellularLocation>
        <location evidence="1">Nucleus</location>
    </subcellularLocation>
</comment>
<organism evidence="10">
    <name type="scientific">Blastocystis hominis</name>
    <dbReference type="NCBI Taxonomy" id="12968"/>
    <lineage>
        <taxon>Eukaryota</taxon>
        <taxon>Sar</taxon>
        <taxon>Stramenopiles</taxon>
        <taxon>Bigyra</taxon>
        <taxon>Opalozoa</taxon>
        <taxon>Opalinata</taxon>
        <taxon>Blastocystidae</taxon>
        <taxon>Blastocystis</taxon>
    </lineage>
</organism>
<dbReference type="PANTHER" id="PTHR16171:SF7">
    <property type="entry name" value="DNA REPAIR PROTEIN RAD2"/>
    <property type="match status" value="1"/>
</dbReference>
<keyword evidence="4" id="KW-0227">DNA damage</keyword>
<sequence length="126" mass="14423">MGIQNFWTLIEPSGRNVSIECMRGKRLAVDISIWLHQIIHAMRTPTGETVPNAHIYIVIFRLCKLIFYGIKPVIVFDGDAPALKKQTLKRRREKAERAKTKMNEIQQEMALANLVEKVKSGVCIFT</sequence>
<dbReference type="InterPro" id="IPR029060">
    <property type="entry name" value="PIN-like_dom_sf"/>
</dbReference>
<dbReference type="Pfam" id="PF00752">
    <property type="entry name" value="XPG_N"/>
    <property type="match status" value="1"/>
</dbReference>
<dbReference type="SUPFAM" id="SSF88723">
    <property type="entry name" value="PIN domain-like"/>
    <property type="match status" value="1"/>
</dbReference>
<evidence type="ECO:0000256" key="1">
    <source>
        <dbReference type="ARBA" id="ARBA00004123"/>
    </source>
</evidence>
<name>D8LYV9_BLAHO</name>
<keyword evidence="3" id="KW-0540">Nuclease</keyword>
<comment type="similarity">
    <text evidence="2">Belongs to the XPG/RAD2 endonuclease family. XPG subfamily.</text>
</comment>
<dbReference type="PRINTS" id="PR00853">
    <property type="entry name" value="XPGRADSUPER"/>
</dbReference>
<dbReference type="InterPro" id="IPR019974">
    <property type="entry name" value="XPG_CS"/>
</dbReference>
<dbReference type="SMART" id="SM00485">
    <property type="entry name" value="XPGN"/>
    <property type="match status" value="1"/>
</dbReference>
<evidence type="ECO:0000256" key="4">
    <source>
        <dbReference type="ARBA" id="ARBA00022763"/>
    </source>
</evidence>
<keyword evidence="6" id="KW-0234">DNA repair</keyword>
<keyword evidence="11" id="KW-1185">Reference proteome</keyword>
<keyword evidence="3" id="KW-0255">Endonuclease</keyword>
<dbReference type="RefSeq" id="XP_012895046.1">
    <property type="nucleotide sequence ID" value="XM_013039592.1"/>
</dbReference>
<dbReference type="InterPro" id="IPR006084">
    <property type="entry name" value="XPG/Rad2"/>
</dbReference>
<evidence type="ECO:0000256" key="7">
    <source>
        <dbReference type="ARBA" id="ARBA00023242"/>
    </source>
</evidence>
<proteinExistence type="inferred from homology"/>
<dbReference type="GeneID" id="24918500"/>
<dbReference type="GO" id="GO:0003697">
    <property type="term" value="F:single-stranded DNA binding"/>
    <property type="evidence" value="ECO:0007669"/>
    <property type="project" value="InterPro"/>
</dbReference>
<dbReference type="OMA" id="HIYIVIF"/>
<dbReference type="InterPro" id="IPR001044">
    <property type="entry name" value="XPG/Rad2_eukaryotes"/>
</dbReference>
<keyword evidence="3" id="KW-0378">Hydrolase</keyword>
<evidence type="ECO:0000256" key="3">
    <source>
        <dbReference type="ARBA" id="ARBA00022759"/>
    </source>
</evidence>
<dbReference type="EMBL" id="FN668640">
    <property type="protein sequence ID" value="CBK20998.2"/>
    <property type="molecule type" value="Genomic_DNA"/>
</dbReference>
<evidence type="ECO:0000256" key="2">
    <source>
        <dbReference type="ARBA" id="ARBA00005283"/>
    </source>
</evidence>
<keyword evidence="5" id="KW-0496">Mitochondrion</keyword>
<dbReference type="CDD" id="cd09868">
    <property type="entry name" value="PIN_XPG_RAD2"/>
    <property type="match status" value="1"/>
</dbReference>
<dbReference type="GO" id="GO:0004520">
    <property type="term" value="F:DNA endonuclease activity"/>
    <property type="evidence" value="ECO:0007669"/>
    <property type="project" value="TreeGrafter"/>
</dbReference>
<evidence type="ECO:0000313" key="10">
    <source>
        <dbReference type="EMBL" id="CBK20998.2"/>
    </source>
</evidence>
<feature type="coiled-coil region" evidence="8">
    <location>
        <begin position="85"/>
        <end position="115"/>
    </location>
</feature>
<dbReference type="OrthoDB" id="124166at2759"/>
<evidence type="ECO:0000256" key="8">
    <source>
        <dbReference type="SAM" id="Coils"/>
    </source>
</evidence>
<keyword evidence="8" id="KW-0175">Coiled coil</keyword>
<dbReference type="Gene3D" id="3.40.50.1010">
    <property type="entry name" value="5'-nuclease"/>
    <property type="match status" value="1"/>
</dbReference>
<keyword evidence="7" id="KW-0539">Nucleus</keyword>
<protein>
    <recommendedName>
        <fullName evidence="9">XPG N-terminal domain-containing protein</fullName>
    </recommendedName>
</protein>
<dbReference type="PANTHER" id="PTHR16171">
    <property type="entry name" value="DNA REPAIR PROTEIN COMPLEMENTING XP-G CELLS-RELATED"/>
    <property type="match status" value="1"/>
</dbReference>
<reference evidence="10" key="1">
    <citation type="submission" date="2010-02" db="EMBL/GenBank/DDBJ databases">
        <title>Sequencing and annotation of the Blastocystis hominis genome.</title>
        <authorList>
            <person name="Wincker P."/>
        </authorList>
    </citation>
    <scope>NUCLEOTIDE SEQUENCE</scope>
    <source>
        <strain evidence="10">Singapore isolate B</strain>
    </source>
</reference>
<dbReference type="PRINTS" id="PR00066">
    <property type="entry name" value="XRODRMPGMNTG"/>
</dbReference>
<gene>
    <name evidence="10" type="ORF">GSBLH_T00001227001</name>
</gene>
<evidence type="ECO:0000256" key="6">
    <source>
        <dbReference type="ARBA" id="ARBA00023204"/>
    </source>
</evidence>
<dbReference type="Proteomes" id="UP000008312">
    <property type="component" value="Unassembled WGS sequence"/>
</dbReference>
<dbReference type="PROSITE" id="PS00841">
    <property type="entry name" value="XPG_1"/>
    <property type="match status" value="1"/>
</dbReference>
<dbReference type="AlphaFoldDB" id="D8LYV9"/>
<dbReference type="GO" id="GO:0016788">
    <property type="term" value="F:hydrolase activity, acting on ester bonds"/>
    <property type="evidence" value="ECO:0007669"/>
    <property type="project" value="InterPro"/>
</dbReference>
<dbReference type="GO" id="GO:0005634">
    <property type="term" value="C:nucleus"/>
    <property type="evidence" value="ECO:0007669"/>
    <property type="project" value="UniProtKB-SubCell"/>
</dbReference>
<accession>D8LYV9</accession>
<dbReference type="InParanoid" id="D8LYV9"/>
<evidence type="ECO:0000313" key="11">
    <source>
        <dbReference type="Proteomes" id="UP000008312"/>
    </source>
</evidence>